<organism evidence="13 14">
    <name type="scientific">Colletotrichum gloeosporioides</name>
    <name type="common">Anthracnose fungus</name>
    <name type="synonym">Glomerella cingulata</name>
    <dbReference type="NCBI Taxonomy" id="474922"/>
    <lineage>
        <taxon>Eukaryota</taxon>
        <taxon>Fungi</taxon>
        <taxon>Dikarya</taxon>
        <taxon>Ascomycota</taxon>
        <taxon>Pezizomycotina</taxon>
        <taxon>Sordariomycetes</taxon>
        <taxon>Hypocreomycetidae</taxon>
        <taxon>Glomerellales</taxon>
        <taxon>Glomerellaceae</taxon>
        <taxon>Colletotrichum</taxon>
        <taxon>Colletotrichum gloeosporioides species complex</taxon>
    </lineage>
</organism>
<feature type="domain" description="CTP synthase N-terminal" evidence="12">
    <location>
        <begin position="2"/>
        <end position="70"/>
    </location>
</feature>
<gene>
    <name evidence="13" type="ORF">GCG54_00010754</name>
</gene>
<dbReference type="GO" id="GO:0003883">
    <property type="term" value="F:CTP synthase activity"/>
    <property type="evidence" value="ECO:0007669"/>
    <property type="project" value="UniProtKB-UniRule"/>
</dbReference>
<dbReference type="CDD" id="cd03113">
    <property type="entry name" value="CTPS_N"/>
    <property type="match status" value="1"/>
</dbReference>
<accession>A0A8H4FDS1</accession>
<comment type="function">
    <text evidence="9">Catalyzes the ATP-dependent amination of UTP to CTP with either L-glutamine or ammonia as the source of nitrogen.</text>
</comment>
<dbReference type="InterPro" id="IPR017456">
    <property type="entry name" value="CTP_synthase_N"/>
</dbReference>
<reference evidence="13" key="2">
    <citation type="submission" date="2020-03" db="EMBL/GenBank/DDBJ databases">
        <authorList>
            <person name="Fu F.-F."/>
            <person name="Chen J."/>
        </authorList>
    </citation>
    <scope>NUCLEOTIDE SEQUENCE</scope>
    <source>
        <strain evidence="13">Lc1</strain>
    </source>
</reference>
<sequence>MRYVLVSGGVISGVGKGIIASSTGLLLKTLGLRVTSIKIDPYLSVDAGLMAPAEHGECFVLQDGMEVDLEERQSPPLSGATQPPYHNSKSDSDARNTDLGNYERYLAIRLTGEHNITTGKVYRHVIEKERRGDYLGKTVQVVPHVTDAIQDWIERVAKIPTDDSGEEPDVCIIELGGTVGDIESMPYVEALTQLRHRAGSGNFIQIHVSYVPTIHGEQKTKPTQHAVKTVRSYGLVPDMIACRCEQPLMEPTIRKIALLCQVDVPQVLVVRDMPTIYQVPLLLSEQGLIPWLRKAVNLDALHIPQARIEQGAALWNTWASVVSRPYEGELNIALVGKYVQSQDAYLSVVKALEHSSMHLRKKLNIIWVDAEHLEPKAKSEDQAQYHKAWHSVCTASGIIVPGGFGTRGTEGMMAVSKWARENGTPFLGVCLGFQTAIIQYARDFLNLANATSEEFNGEATEKVVIYMPELNRNNLGGTMRLGLRPTEFQPGSEWSKLRKLYGEAQSVEERHRHRYEANPAHVEKLQEAGLNFVGKDETGERMEIFELKDHPYFVGTQFHAEYQSKVLNPSRPYLGFIAAAAGCLDEVIKEQLAASKLTNGVKHVV</sequence>
<evidence type="ECO:0000256" key="1">
    <source>
        <dbReference type="ARBA" id="ARBA00005171"/>
    </source>
</evidence>
<evidence type="ECO:0000256" key="6">
    <source>
        <dbReference type="ARBA" id="ARBA00022962"/>
    </source>
</evidence>
<dbReference type="GO" id="GO:0005737">
    <property type="term" value="C:cytoplasm"/>
    <property type="evidence" value="ECO:0007669"/>
    <property type="project" value="TreeGrafter"/>
</dbReference>
<dbReference type="PANTHER" id="PTHR11550:SF0">
    <property type="entry name" value="CTP SYNTHASE-RELATED"/>
    <property type="match status" value="1"/>
</dbReference>
<reference evidence="13" key="1">
    <citation type="journal article" date="2020" name="Phytopathology">
        <title>Genome sequence and comparative analysis of Colletotrichum gloeosporioides isolated from Liriodendron leaves.</title>
        <authorList>
            <person name="Fu F.F."/>
            <person name="Hao Z."/>
            <person name="Wang P."/>
            <person name="Lu Y."/>
            <person name="Xue L.J."/>
            <person name="Wei G."/>
            <person name="Tian Y."/>
            <person name="Baishi H."/>
            <person name="Xu H."/>
            <person name="Shi J."/>
            <person name="Cheng T."/>
            <person name="Wang G."/>
            <person name="Yi Y."/>
            <person name="Chen J."/>
        </authorList>
    </citation>
    <scope>NUCLEOTIDE SEQUENCE</scope>
    <source>
        <strain evidence="13">Lc1</strain>
    </source>
</reference>
<dbReference type="AlphaFoldDB" id="A0A8H4FDS1"/>
<feature type="domain" description="CTP synthase N-terminal" evidence="12">
    <location>
        <begin position="93"/>
        <end position="297"/>
    </location>
</feature>
<dbReference type="FunFam" id="3.40.50.880:FF:000005">
    <property type="entry name" value="CTP synthase"/>
    <property type="match status" value="1"/>
</dbReference>
<comment type="caution">
    <text evidence="13">The sequence shown here is derived from an EMBL/GenBank/DDBJ whole genome shotgun (WGS) entry which is preliminary data.</text>
</comment>
<dbReference type="UniPathway" id="UPA00159">
    <property type="reaction ID" value="UER00277"/>
</dbReference>
<dbReference type="SUPFAM" id="SSF52317">
    <property type="entry name" value="Class I glutamine amidotransferase-like"/>
    <property type="match status" value="1"/>
</dbReference>
<dbReference type="InterPro" id="IPR027417">
    <property type="entry name" value="P-loop_NTPase"/>
</dbReference>
<protein>
    <recommendedName>
        <fullName evidence="9">CTP synthase</fullName>
        <ecNumber evidence="9">6.3.4.2</ecNumber>
    </recommendedName>
    <alternativeName>
        <fullName evidence="9">UTP--ammonia ligase</fullName>
    </alternativeName>
</protein>
<dbReference type="GO" id="GO:0097268">
    <property type="term" value="C:cytoophidium"/>
    <property type="evidence" value="ECO:0007669"/>
    <property type="project" value="TreeGrafter"/>
</dbReference>
<dbReference type="InterPro" id="IPR004468">
    <property type="entry name" value="CTP_synthase"/>
</dbReference>
<feature type="compositionally biased region" description="Polar residues" evidence="10">
    <location>
        <begin position="75"/>
        <end position="87"/>
    </location>
</feature>
<dbReference type="Gene3D" id="3.40.50.300">
    <property type="entry name" value="P-loop containing nucleotide triphosphate hydrolases"/>
    <property type="match status" value="1"/>
</dbReference>
<dbReference type="InterPro" id="IPR033828">
    <property type="entry name" value="GATase1_CTP_Synthase"/>
</dbReference>
<dbReference type="Pfam" id="PF06418">
    <property type="entry name" value="CTP_synth_N"/>
    <property type="match status" value="2"/>
</dbReference>
<dbReference type="SUPFAM" id="SSF52540">
    <property type="entry name" value="P-loop containing nucleoside triphosphate hydrolases"/>
    <property type="match status" value="1"/>
</dbReference>
<dbReference type="PROSITE" id="PS51273">
    <property type="entry name" value="GATASE_TYPE_1"/>
    <property type="match status" value="1"/>
</dbReference>
<dbReference type="CDD" id="cd01746">
    <property type="entry name" value="GATase1_CTP_Synthase"/>
    <property type="match status" value="1"/>
</dbReference>
<evidence type="ECO:0000259" key="11">
    <source>
        <dbReference type="Pfam" id="PF00117"/>
    </source>
</evidence>
<dbReference type="PANTHER" id="PTHR11550">
    <property type="entry name" value="CTP SYNTHASE"/>
    <property type="match status" value="1"/>
</dbReference>
<evidence type="ECO:0000256" key="3">
    <source>
        <dbReference type="ARBA" id="ARBA00022598"/>
    </source>
</evidence>
<evidence type="ECO:0000259" key="12">
    <source>
        <dbReference type="Pfam" id="PF06418"/>
    </source>
</evidence>
<comment type="similarity">
    <text evidence="2 9">Belongs to the CTP synthase family.</text>
</comment>
<keyword evidence="5 9" id="KW-0067">ATP-binding</keyword>
<evidence type="ECO:0000256" key="5">
    <source>
        <dbReference type="ARBA" id="ARBA00022840"/>
    </source>
</evidence>
<feature type="domain" description="Glutamine amidotransferase" evidence="11">
    <location>
        <begin position="343"/>
        <end position="571"/>
    </location>
</feature>
<proteinExistence type="inferred from homology"/>
<keyword evidence="14" id="KW-1185">Reference proteome</keyword>
<name>A0A8H4FDS1_COLGL</name>
<evidence type="ECO:0000313" key="13">
    <source>
        <dbReference type="EMBL" id="KAF3798602.1"/>
    </source>
</evidence>
<dbReference type="GeneID" id="69017882"/>
<dbReference type="RefSeq" id="XP_045257762.1">
    <property type="nucleotide sequence ID" value="XM_045410671.1"/>
</dbReference>
<evidence type="ECO:0000313" key="14">
    <source>
        <dbReference type="Proteomes" id="UP000613401"/>
    </source>
</evidence>
<evidence type="ECO:0000256" key="9">
    <source>
        <dbReference type="RuleBase" id="RU810713"/>
    </source>
</evidence>
<evidence type="ECO:0000256" key="8">
    <source>
        <dbReference type="ARBA" id="ARBA00047781"/>
    </source>
</evidence>
<evidence type="ECO:0000256" key="7">
    <source>
        <dbReference type="ARBA" id="ARBA00022975"/>
    </source>
</evidence>
<dbReference type="Proteomes" id="UP000613401">
    <property type="component" value="Unassembled WGS sequence"/>
</dbReference>
<comment type="catalytic activity">
    <reaction evidence="8 9">
        <text>UTP + L-glutamine + ATP + H2O = CTP + L-glutamate + ADP + phosphate + 2 H(+)</text>
        <dbReference type="Rhea" id="RHEA:26426"/>
        <dbReference type="ChEBI" id="CHEBI:15377"/>
        <dbReference type="ChEBI" id="CHEBI:15378"/>
        <dbReference type="ChEBI" id="CHEBI:29985"/>
        <dbReference type="ChEBI" id="CHEBI:30616"/>
        <dbReference type="ChEBI" id="CHEBI:37563"/>
        <dbReference type="ChEBI" id="CHEBI:43474"/>
        <dbReference type="ChEBI" id="CHEBI:46398"/>
        <dbReference type="ChEBI" id="CHEBI:58359"/>
        <dbReference type="ChEBI" id="CHEBI:456216"/>
        <dbReference type="EC" id="6.3.4.2"/>
    </reaction>
</comment>
<feature type="region of interest" description="Disordered" evidence="10">
    <location>
        <begin position="70"/>
        <end position="97"/>
    </location>
</feature>
<dbReference type="GO" id="GO:0019856">
    <property type="term" value="P:pyrimidine nucleobase biosynthetic process"/>
    <property type="evidence" value="ECO:0007669"/>
    <property type="project" value="TreeGrafter"/>
</dbReference>
<evidence type="ECO:0000256" key="4">
    <source>
        <dbReference type="ARBA" id="ARBA00022741"/>
    </source>
</evidence>
<dbReference type="EMBL" id="WVTB01000093">
    <property type="protein sequence ID" value="KAF3798602.1"/>
    <property type="molecule type" value="Genomic_DNA"/>
</dbReference>
<evidence type="ECO:0000256" key="10">
    <source>
        <dbReference type="SAM" id="MobiDB-lite"/>
    </source>
</evidence>
<dbReference type="GO" id="GO:0042802">
    <property type="term" value="F:identical protein binding"/>
    <property type="evidence" value="ECO:0007669"/>
    <property type="project" value="TreeGrafter"/>
</dbReference>
<dbReference type="NCBIfam" id="TIGR00337">
    <property type="entry name" value="PyrG"/>
    <property type="match status" value="1"/>
</dbReference>
<dbReference type="InterPro" id="IPR029062">
    <property type="entry name" value="Class_I_gatase-like"/>
</dbReference>
<dbReference type="NCBIfam" id="NF003792">
    <property type="entry name" value="PRK05380.1"/>
    <property type="match status" value="1"/>
</dbReference>
<keyword evidence="6 9" id="KW-0315">Glutamine amidotransferase</keyword>
<comment type="pathway">
    <text evidence="1 9">Pyrimidine metabolism; CTP biosynthesis via de novo pathway; CTP from UDP: step 2/2.</text>
</comment>
<dbReference type="EC" id="6.3.4.2" evidence="9"/>
<dbReference type="Pfam" id="PF00117">
    <property type="entry name" value="GATase"/>
    <property type="match status" value="1"/>
</dbReference>
<keyword evidence="4 9" id="KW-0547">Nucleotide-binding</keyword>
<dbReference type="GO" id="GO:0044210">
    <property type="term" value="P:'de novo' CTP biosynthetic process"/>
    <property type="evidence" value="ECO:0007669"/>
    <property type="project" value="UniProtKB-UniRule"/>
</dbReference>
<evidence type="ECO:0000256" key="2">
    <source>
        <dbReference type="ARBA" id="ARBA00007533"/>
    </source>
</evidence>
<keyword evidence="7 9" id="KW-0665">Pyrimidine biosynthesis</keyword>
<keyword evidence="3 9" id="KW-0436">Ligase</keyword>
<dbReference type="GO" id="GO:0005524">
    <property type="term" value="F:ATP binding"/>
    <property type="evidence" value="ECO:0007669"/>
    <property type="project" value="UniProtKB-KW"/>
</dbReference>
<dbReference type="Gene3D" id="3.40.50.880">
    <property type="match status" value="1"/>
</dbReference>
<dbReference type="InterPro" id="IPR017926">
    <property type="entry name" value="GATASE"/>
</dbReference>